<protein>
    <recommendedName>
        <fullName evidence="4">Lytic polysaccharide monooxygenase</fullName>
    </recommendedName>
</protein>
<dbReference type="OrthoDB" id="3937708at2759"/>
<name>A0A6G1JKH6_9PLEO</name>
<accession>A0A6G1JKH6</accession>
<evidence type="ECO:0000313" key="3">
    <source>
        <dbReference type="Proteomes" id="UP000799291"/>
    </source>
</evidence>
<feature type="signal peptide" evidence="1">
    <location>
        <begin position="1"/>
        <end position="21"/>
    </location>
</feature>
<evidence type="ECO:0000313" key="2">
    <source>
        <dbReference type="EMBL" id="KAF2691054.1"/>
    </source>
</evidence>
<organism evidence="2 3">
    <name type="scientific">Lentithecium fluviatile CBS 122367</name>
    <dbReference type="NCBI Taxonomy" id="1168545"/>
    <lineage>
        <taxon>Eukaryota</taxon>
        <taxon>Fungi</taxon>
        <taxon>Dikarya</taxon>
        <taxon>Ascomycota</taxon>
        <taxon>Pezizomycotina</taxon>
        <taxon>Dothideomycetes</taxon>
        <taxon>Pleosporomycetidae</taxon>
        <taxon>Pleosporales</taxon>
        <taxon>Massarineae</taxon>
        <taxon>Lentitheciaceae</taxon>
        <taxon>Lentithecium</taxon>
    </lineage>
</organism>
<feature type="chain" id="PRO_5026338499" description="Lytic polysaccharide monooxygenase" evidence="1">
    <location>
        <begin position="22"/>
        <end position="411"/>
    </location>
</feature>
<dbReference type="AlphaFoldDB" id="A0A6G1JKH6"/>
<proteinExistence type="predicted"/>
<evidence type="ECO:0008006" key="4">
    <source>
        <dbReference type="Google" id="ProtNLM"/>
    </source>
</evidence>
<dbReference type="EMBL" id="MU005570">
    <property type="protein sequence ID" value="KAF2691054.1"/>
    <property type="molecule type" value="Genomic_DNA"/>
</dbReference>
<gene>
    <name evidence="2" type="ORF">K458DRAFT_355509</name>
</gene>
<keyword evidence="1" id="KW-0732">Signal</keyword>
<dbReference type="Proteomes" id="UP000799291">
    <property type="component" value="Unassembled WGS sequence"/>
</dbReference>
<reference evidence="2" key="1">
    <citation type="journal article" date="2020" name="Stud. Mycol.">
        <title>101 Dothideomycetes genomes: a test case for predicting lifestyles and emergence of pathogens.</title>
        <authorList>
            <person name="Haridas S."/>
            <person name="Albert R."/>
            <person name="Binder M."/>
            <person name="Bloem J."/>
            <person name="Labutti K."/>
            <person name="Salamov A."/>
            <person name="Andreopoulos B."/>
            <person name="Baker S."/>
            <person name="Barry K."/>
            <person name="Bills G."/>
            <person name="Bluhm B."/>
            <person name="Cannon C."/>
            <person name="Castanera R."/>
            <person name="Culley D."/>
            <person name="Daum C."/>
            <person name="Ezra D."/>
            <person name="Gonzalez J."/>
            <person name="Henrissat B."/>
            <person name="Kuo A."/>
            <person name="Liang C."/>
            <person name="Lipzen A."/>
            <person name="Lutzoni F."/>
            <person name="Magnuson J."/>
            <person name="Mondo S."/>
            <person name="Nolan M."/>
            <person name="Ohm R."/>
            <person name="Pangilinan J."/>
            <person name="Park H.-J."/>
            <person name="Ramirez L."/>
            <person name="Alfaro M."/>
            <person name="Sun H."/>
            <person name="Tritt A."/>
            <person name="Yoshinaga Y."/>
            <person name="Zwiers L.-H."/>
            <person name="Turgeon B."/>
            <person name="Goodwin S."/>
            <person name="Spatafora J."/>
            <person name="Crous P."/>
            <person name="Grigoriev I."/>
        </authorList>
    </citation>
    <scope>NUCLEOTIDE SEQUENCE</scope>
    <source>
        <strain evidence="2">CBS 122367</strain>
    </source>
</reference>
<evidence type="ECO:0000256" key="1">
    <source>
        <dbReference type="SAM" id="SignalP"/>
    </source>
</evidence>
<sequence length="411" mass="44436">MPFSRALGLSAFAALLSSAVSTGTTNPHNPDSICYSYGVDFVDEGHYFINTLSSENFTSVSTFEGCNEDTSEVLFVDPAGDEYLCSQIPTLPDDTPQLSTCPILKSQMAPGDYILLLIGNNDNGQPFAWQRDLYLDCGPQVTSTYTPTITFNITTTPTVTATQTSTQTITSTITNSLTYTVPSKTAKKIKTVTPSPVFATSTKTFTRVKTTWTKDLRIITKTATATCTTSTPSKPDKPCTYSPTLLHPEALVTPTAAAKFHRFMKKADRAVDIKYARARIEAAKLKRDQKARDAAAPLEKRAPDAPTLTVTASTPVNFTSTYTAAAVTNTESTVVSTTTTFTQPPVTIYSGIFTSTVTAPTPTKTRFSFAYTTSLTTKTIHATWTRTTTITPSASVTACKKRGGHWGSARW</sequence>
<keyword evidence="3" id="KW-1185">Reference proteome</keyword>